<dbReference type="EC" id="6.1.1.3" evidence="3"/>
<dbReference type="GO" id="GO:0005739">
    <property type="term" value="C:mitochondrion"/>
    <property type="evidence" value="ECO:0007669"/>
    <property type="project" value="TreeGrafter"/>
</dbReference>
<comment type="catalytic activity">
    <reaction evidence="11">
        <text>tRNA(Thr) + L-threonine + ATP = L-threonyl-tRNA(Thr) + AMP + diphosphate + H(+)</text>
        <dbReference type="Rhea" id="RHEA:24624"/>
        <dbReference type="Rhea" id="RHEA-COMP:9670"/>
        <dbReference type="Rhea" id="RHEA-COMP:9704"/>
        <dbReference type="ChEBI" id="CHEBI:15378"/>
        <dbReference type="ChEBI" id="CHEBI:30616"/>
        <dbReference type="ChEBI" id="CHEBI:33019"/>
        <dbReference type="ChEBI" id="CHEBI:57926"/>
        <dbReference type="ChEBI" id="CHEBI:78442"/>
        <dbReference type="ChEBI" id="CHEBI:78534"/>
        <dbReference type="ChEBI" id="CHEBI:456215"/>
        <dbReference type="EC" id="6.1.1.3"/>
    </reaction>
</comment>
<dbReference type="GO" id="GO:0005524">
    <property type="term" value="F:ATP binding"/>
    <property type="evidence" value="ECO:0007669"/>
    <property type="project" value="UniProtKB-KW"/>
</dbReference>
<keyword evidence="7" id="KW-0067">ATP-binding</keyword>
<evidence type="ECO:0000256" key="12">
    <source>
        <dbReference type="ARBA" id="ARBA00073157"/>
    </source>
</evidence>
<feature type="domain" description="TGS" evidence="15">
    <location>
        <begin position="148"/>
        <end position="210"/>
    </location>
</feature>
<dbReference type="Gene3D" id="3.30.980.10">
    <property type="entry name" value="Threonyl-trna Synthetase, Chain A, domain 2"/>
    <property type="match status" value="1"/>
</dbReference>
<dbReference type="FunFam" id="3.30.930.10:FF:000009">
    <property type="entry name" value="Threonine--tRNA ligase 2, cytoplasmic"/>
    <property type="match status" value="1"/>
</dbReference>
<dbReference type="Gene3D" id="3.40.50.800">
    <property type="entry name" value="Anticodon-binding domain"/>
    <property type="match status" value="1"/>
</dbReference>
<evidence type="ECO:0000256" key="13">
    <source>
        <dbReference type="SAM" id="MobiDB-lite"/>
    </source>
</evidence>
<sequence length="816" mass="91750">MLRSASARLSAPRLIHRRLFAPVSASLVASKPSSSSPRSPFSSTAPPAMSSAPHPVHSTSHAADPAAAIPDSGAPTATPSAGGANAAQQQQQQQKQPKEKKPKKGGDLAQGMASLELNPAPEYLASRVELFERLKREADEKLASMPREPITITLPDGSTRDGTSYETTPMSIALAISKGLADKTVIAKVDGELWDLERPFEKSASLELLDFEHPEGKKVWWHSSAHILGECCERHYGCHLAIGPPTDEGFFYEMGMTDDRVVNQGDYAALETLAKNVVKDKQKFERLEVSKENLLEMFAYNPFKTHIIKDKIPDGTSTTVYRCGPMIDLCRGPHIPHTGRVKSLAILKNSASYFLGDQNNASLQRLYGISFPDTNQMKEYKKFLEEAAKRDHRRIGKDQELFFFHDLSPGSAFWLPHGTRIYNTLVEFMRSEYRKRNYQEVITPNMFNSKLWETSGHWQNYAEDMFKLDVEKETFALKPMNCPSHCLIFASRDRSYRELPIRMADFGVLHRNEASGALTGLTRVRRFQQDDAHHFCMPEQIEEEMDVCFQFLNEVYGTFGFKFELKLSTRPEKFLGKIETWDEAERMLSKSLDKFVPGAWTVDPGDGAFYGPKIDITISDALRRKHQCATIQLDFQLPQRFDLTYRSAEGGADAAAANAVNANANATAGADKLVRPVMIHRAILGSVERFTAILTEHFAGKWPFWLSPRQVVVIPVAAPHKEYAKEVAQKLWDAGLYADADLSDSTLPKKVRNGEIAQYNYIFVVGSEEMESRAVNVRNRDDAGNKKARTETIKLDEVLDKLLRLKNERRLDNELR</sequence>
<feature type="compositionally biased region" description="Low complexity" evidence="13">
    <location>
        <begin position="72"/>
        <end position="95"/>
    </location>
</feature>
<dbReference type="SUPFAM" id="SSF55681">
    <property type="entry name" value="Class II aaRS and biotin synthetases"/>
    <property type="match status" value="1"/>
</dbReference>
<evidence type="ECO:0000313" key="17">
    <source>
        <dbReference type="Proteomes" id="UP000777482"/>
    </source>
</evidence>
<evidence type="ECO:0000256" key="9">
    <source>
        <dbReference type="ARBA" id="ARBA00023146"/>
    </source>
</evidence>
<dbReference type="Pfam" id="PF03129">
    <property type="entry name" value="HGTP_anticodon"/>
    <property type="match status" value="1"/>
</dbReference>
<feature type="region of interest" description="Disordered" evidence="13">
    <location>
        <begin position="27"/>
        <end position="108"/>
    </location>
</feature>
<dbReference type="InterPro" id="IPR004154">
    <property type="entry name" value="Anticodon-bd"/>
</dbReference>
<dbReference type="NCBIfam" id="TIGR00418">
    <property type="entry name" value="thrS"/>
    <property type="match status" value="1"/>
</dbReference>
<dbReference type="InterPro" id="IPR012675">
    <property type="entry name" value="Beta-grasp_dom_sf"/>
</dbReference>
<dbReference type="InterPro" id="IPR012947">
    <property type="entry name" value="tRNA_SAD"/>
</dbReference>
<gene>
    <name evidence="16" type="primary">THS1</name>
    <name evidence="16" type="ORF">C6P46_000083</name>
</gene>
<dbReference type="InterPro" id="IPR047246">
    <property type="entry name" value="ThrRS_anticodon"/>
</dbReference>
<dbReference type="InterPro" id="IPR012676">
    <property type="entry name" value="TGS-like"/>
</dbReference>
<dbReference type="CDD" id="cd00860">
    <property type="entry name" value="ThrRS_anticodon"/>
    <property type="match status" value="1"/>
</dbReference>
<dbReference type="CDD" id="cd01667">
    <property type="entry name" value="TGS_ThrRS"/>
    <property type="match status" value="1"/>
</dbReference>
<dbReference type="InterPro" id="IPR004095">
    <property type="entry name" value="TGS"/>
</dbReference>
<comment type="similarity">
    <text evidence="2">Belongs to the class-II aminoacyl-tRNA synthetase family.</text>
</comment>
<dbReference type="PROSITE" id="PS51880">
    <property type="entry name" value="TGS"/>
    <property type="match status" value="1"/>
</dbReference>
<evidence type="ECO:0000256" key="6">
    <source>
        <dbReference type="ARBA" id="ARBA00022741"/>
    </source>
</evidence>
<dbReference type="PANTHER" id="PTHR11451:SF46">
    <property type="entry name" value="THREONINE--TRNA LIGASE"/>
    <property type="match status" value="1"/>
</dbReference>
<feature type="compositionally biased region" description="Low complexity" evidence="13">
    <location>
        <begin position="27"/>
        <end position="55"/>
    </location>
</feature>
<dbReference type="InterPro" id="IPR033728">
    <property type="entry name" value="ThrRS_core"/>
</dbReference>
<keyword evidence="9" id="KW-0030">Aminoacyl-tRNA synthetase</keyword>
<evidence type="ECO:0000256" key="11">
    <source>
        <dbReference type="ARBA" id="ARBA00049515"/>
    </source>
</evidence>
<dbReference type="SUPFAM" id="SSF81271">
    <property type="entry name" value="TGS-like"/>
    <property type="match status" value="1"/>
</dbReference>
<proteinExistence type="inferred from homology"/>
<dbReference type="InterPro" id="IPR002320">
    <property type="entry name" value="Thr-tRNA-ligase_IIa"/>
</dbReference>
<dbReference type="InterPro" id="IPR045864">
    <property type="entry name" value="aa-tRNA-synth_II/BPL/LPL"/>
</dbReference>
<dbReference type="AlphaFoldDB" id="A0A9P6WA64"/>
<dbReference type="Gene3D" id="3.30.930.10">
    <property type="entry name" value="Bira Bifunctional Protein, Domain 2"/>
    <property type="match status" value="1"/>
</dbReference>
<dbReference type="HAMAP" id="MF_00184">
    <property type="entry name" value="Thr_tRNA_synth"/>
    <property type="match status" value="1"/>
</dbReference>
<dbReference type="Gene3D" id="3.10.20.30">
    <property type="match status" value="1"/>
</dbReference>
<evidence type="ECO:0000256" key="7">
    <source>
        <dbReference type="ARBA" id="ARBA00022840"/>
    </source>
</evidence>
<dbReference type="SMART" id="SM00863">
    <property type="entry name" value="tRNA_SAD"/>
    <property type="match status" value="1"/>
</dbReference>
<dbReference type="Pfam" id="PF00587">
    <property type="entry name" value="tRNA-synt_2b"/>
    <property type="match status" value="1"/>
</dbReference>
<dbReference type="GO" id="GO:0006435">
    <property type="term" value="P:threonyl-tRNA aminoacylation"/>
    <property type="evidence" value="ECO:0007669"/>
    <property type="project" value="InterPro"/>
</dbReference>
<dbReference type="InterPro" id="IPR002314">
    <property type="entry name" value="aa-tRNA-synt_IIb"/>
</dbReference>
<dbReference type="SUPFAM" id="SSF55186">
    <property type="entry name" value="ThrRS/AlaRS common domain"/>
    <property type="match status" value="1"/>
</dbReference>
<dbReference type="InterPro" id="IPR018163">
    <property type="entry name" value="Thr/Ala-tRNA-synth_IIc_edit"/>
</dbReference>
<keyword evidence="6" id="KW-0547">Nucleotide-binding</keyword>
<dbReference type="OrthoDB" id="5423599at2759"/>
<dbReference type="PANTHER" id="PTHR11451">
    <property type="entry name" value="THREONINE-TRNA LIGASE"/>
    <property type="match status" value="1"/>
</dbReference>
<name>A0A9P6WA64_RHOMI</name>
<dbReference type="InterPro" id="IPR036621">
    <property type="entry name" value="Anticodon-bd_dom_sf"/>
</dbReference>
<dbReference type="InterPro" id="IPR006195">
    <property type="entry name" value="aa-tRNA-synth_II"/>
</dbReference>
<evidence type="ECO:0000259" key="15">
    <source>
        <dbReference type="PROSITE" id="PS51880"/>
    </source>
</evidence>
<dbReference type="SUPFAM" id="SSF52954">
    <property type="entry name" value="Class II aaRS ABD-related"/>
    <property type="match status" value="1"/>
</dbReference>
<dbReference type="FunFam" id="3.10.20.30:FF:000006">
    <property type="entry name" value="Threonine--tRNA ligase, cytoplasmic"/>
    <property type="match status" value="1"/>
</dbReference>
<evidence type="ECO:0000256" key="5">
    <source>
        <dbReference type="ARBA" id="ARBA00022598"/>
    </source>
</evidence>
<organism evidence="16 17">
    <name type="scientific">Rhodotorula mucilaginosa</name>
    <name type="common">Yeast</name>
    <name type="synonym">Rhodotorula rubra</name>
    <dbReference type="NCBI Taxonomy" id="5537"/>
    <lineage>
        <taxon>Eukaryota</taxon>
        <taxon>Fungi</taxon>
        <taxon>Dikarya</taxon>
        <taxon>Basidiomycota</taxon>
        <taxon>Pucciniomycotina</taxon>
        <taxon>Microbotryomycetes</taxon>
        <taxon>Sporidiobolales</taxon>
        <taxon>Sporidiobolaceae</taxon>
        <taxon>Rhodotorula</taxon>
    </lineage>
</organism>
<evidence type="ECO:0000313" key="16">
    <source>
        <dbReference type="EMBL" id="KAG0667549.1"/>
    </source>
</evidence>
<evidence type="ECO:0000256" key="3">
    <source>
        <dbReference type="ARBA" id="ARBA00013163"/>
    </source>
</evidence>
<dbReference type="CDD" id="cd00771">
    <property type="entry name" value="ThrRS_core"/>
    <property type="match status" value="1"/>
</dbReference>
<dbReference type="FunFam" id="3.30.980.10:FF:000005">
    <property type="entry name" value="Threonyl-tRNA synthetase, mitochondrial"/>
    <property type="match status" value="1"/>
</dbReference>
<evidence type="ECO:0000259" key="14">
    <source>
        <dbReference type="PROSITE" id="PS50862"/>
    </source>
</evidence>
<evidence type="ECO:0000256" key="1">
    <source>
        <dbReference type="ARBA" id="ARBA00004496"/>
    </source>
</evidence>
<keyword evidence="17" id="KW-1185">Reference proteome</keyword>
<evidence type="ECO:0000256" key="4">
    <source>
        <dbReference type="ARBA" id="ARBA00022490"/>
    </source>
</evidence>
<comment type="subcellular location">
    <subcellularLocation>
        <location evidence="1">Cytoplasm</location>
    </subcellularLocation>
</comment>
<evidence type="ECO:0000256" key="2">
    <source>
        <dbReference type="ARBA" id="ARBA00008226"/>
    </source>
</evidence>
<accession>A0A9P6WA64</accession>
<dbReference type="FunFam" id="3.40.50.800:FF:000003">
    <property type="entry name" value="Threonine--tRNA ligase 2, cytoplasmic"/>
    <property type="match status" value="1"/>
</dbReference>
<dbReference type="EMBL" id="PUHQ01000001">
    <property type="protein sequence ID" value="KAG0667549.1"/>
    <property type="molecule type" value="Genomic_DNA"/>
</dbReference>
<dbReference type="Pfam" id="PF07973">
    <property type="entry name" value="tRNA_SAD"/>
    <property type="match status" value="1"/>
</dbReference>
<dbReference type="GO" id="GO:0004829">
    <property type="term" value="F:threonine-tRNA ligase activity"/>
    <property type="evidence" value="ECO:0007669"/>
    <property type="project" value="UniProtKB-EC"/>
</dbReference>
<keyword evidence="8" id="KW-0648">Protein biosynthesis</keyword>
<dbReference type="Pfam" id="PF02824">
    <property type="entry name" value="TGS"/>
    <property type="match status" value="1"/>
</dbReference>
<comment type="caution">
    <text evidence="16">The sequence shown here is derived from an EMBL/GenBank/DDBJ whole genome shotgun (WGS) entry which is preliminary data.</text>
</comment>
<evidence type="ECO:0000256" key="10">
    <source>
        <dbReference type="ARBA" id="ARBA00031900"/>
    </source>
</evidence>
<dbReference type="PROSITE" id="PS50862">
    <property type="entry name" value="AA_TRNA_LIGASE_II"/>
    <property type="match status" value="1"/>
</dbReference>
<keyword evidence="4" id="KW-0963">Cytoplasm</keyword>
<dbReference type="PRINTS" id="PR01047">
    <property type="entry name" value="TRNASYNTHTHR"/>
</dbReference>
<feature type="domain" description="Aminoacyl-transfer RNA synthetases class-II family profile" evidence="14">
    <location>
        <begin position="410"/>
        <end position="703"/>
    </location>
</feature>
<keyword evidence="5" id="KW-0436">Ligase</keyword>
<evidence type="ECO:0000256" key="8">
    <source>
        <dbReference type="ARBA" id="ARBA00022917"/>
    </source>
</evidence>
<dbReference type="Proteomes" id="UP000777482">
    <property type="component" value="Unassembled WGS sequence"/>
</dbReference>
<reference evidence="16 17" key="1">
    <citation type="submission" date="2020-11" db="EMBL/GenBank/DDBJ databases">
        <title>Kefir isolates.</title>
        <authorList>
            <person name="Marcisauskas S."/>
            <person name="Kim Y."/>
            <person name="Blasche S."/>
        </authorList>
    </citation>
    <scope>NUCLEOTIDE SEQUENCE [LARGE SCALE GENOMIC DNA]</scope>
    <source>
        <strain evidence="16 17">KR</strain>
    </source>
</reference>
<protein>
    <recommendedName>
        <fullName evidence="12">Threonine--tRNA ligase, cytoplasmic</fullName>
        <ecNumber evidence="3">6.1.1.3</ecNumber>
    </recommendedName>
    <alternativeName>
        <fullName evidence="10">Threonyl-tRNA synthetase</fullName>
    </alternativeName>
</protein>